<dbReference type="GO" id="GO:0042597">
    <property type="term" value="C:periplasmic space"/>
    <property type="evidence" value="ECO:0007669"/>
    <property type="project" value="UniProtKB-ARBA"/>
</dbReference>
<dbReference type="PANTHER" id="PTHR30290:SF9">
    <property type="entry name" value="OLIGOPEPTIDE-BINDING PROTEIN APPA"/>
    <property type="match status" value="1"/>
</dbReference>
<dbReference type="GO" id="GO:1904680">
    <property type="term" value="F:peptide transmembrane transporter activity"/>
    <property type="evidence" value="ECO:0007669"/>
    <property type="project" value="TreeGrafter"/>
</dbReference>
<gene>
    <name evidence="5" type="ORF">COZ71_05015</name>
</gene>
<dbReference type="PANTHER" id="PTHR30290">
    <property type="entry name" value="PERIPLASMIC BINDING COMPONENT OF ABC TRANSPORTER"/>
    <property type="match status" value="1"/>
</dbReference>
<evidence type="ECO:0000256" key="2">
    <source>
        <dbReference type="ARBA" id="ARBA00022448"/>
    </source>
</evidence>
<dbReference type="EMBL" id="PFIC01000136">
    <property type="protein sequence ID" value="PIX17107.1"/>
    <property type="molecule type" value="Genomic_DNA"/>
</dbReference>
<keyword evidence="3" id="KW-0732">Signal</keyword>
<dbReference type="FunFam" id="3.10.105.10:FF:000006">
    <property type="entry name" value="Peptide ABC transporter substrate-binding protein"/>
    <property type="match status" value="1"/>
</dbReference>
<evidence type="ECO:0000256" key="3">
    <source>
        <dbReference type="ARBA" id="ARBA00022729"/>
    </source>
</evidence>
<dbReference type="AlphaFoldDB" id="A0A2M7JCL3"/>
<dbReference type="GO" id="GO:0015833">
    <property type="term" value="P:peptide transport"/>
    <property type="evidence" value="ECO:0007669"/>
    <property type="project" value="TreeGrafter"/>
</dbReference>
<dbReference type="Proteomes" id="UP000229297">
    <property type="component" value="Unassembled WGS sequence"/>
</dbReference>
<dbReference type="InterPro" id="IPR039424">
    <property type="entry name" value="SBP_5"/>
</dbReference>
<sequence length="572" mass="64722">MFRIILFFLIFTLSAVGCTKHTDTLKKGASKYGGTLLLSTTSDPKSFNEIIAKESSTSRAIGFLFEGLTKTNGVTTEVEPCLAEEWNISGNGLVWTFFLRKDVKWFDGKPFTSDDVLFTYNSLIYNKDIPSSARDIFTIEGKQIKFEKIDDYTVKLTLPIAFAPLLRLLGQSILPKHALEEAVKAGKFNSTWGVDTLPSKIIGTGPFMLTEFKPSERLVYTKNPNYWQKDKEGKSLPYIDKIVSLIVEKDDIQLVQFESKEIDVLSIREKDFAYLKKKEQKGNYTVYDCGPSFGTNFISFNQNPNVVKQPKLSWFRDKNFRKAIAQSIDKQTIINNVMNGIGYPQDAAMEKAAVIFHNPFVTRYEYDLNEAKRILVDAGYKDNDGDGIIEDKGGNPIKFTLITNADNTIRQSIGTIIVTDLKKLGMDVSFTPMEFNSMVTKLTSTYDWDAVLIGLTGDVEPHGGKNVWTTDGHLHLWNMKPTDAKQLKIWEKYLPSWETELDSIFNKGVSELDVAKRKALYWRWQEIVAEELPVIYTVNGAALHGVRNRFGNLQPTSYGGVLHNVEKVCIEE</sequence>
<keyword evidence="2" id="KW-0813">Transport</keyword>
<accession>A0A2M7JCL3</accession>
<comment type="similarity">
    <text evidence="1">Belongs to the bacterial solute-binding protein 5 family.</text>
</comment>
<feature type="domain" description="Solute-binding protein family 5" evidence="4">
    <location>
        <begin position="77"/>
        <end position="461"/>
    </location>
</feature>
<evidence type="ECO:0000259" key="4">
    <source>
        <dbReference type="Pfam" id="PF00496"/>
    </source>
</evidence>
<dbReference type="Gene3D" id="3.40.190.10">
    <property type="entry name" value="Periplasmic binding protein-like II"/>
    <property type="match status" value="1"/>
</dbReference>
<protein>
    <submittedName>
        <fullName evidence="5">ABC transporter substrate-binding protein</fullName>
    </submittedName>
</protein>
<dbReference type="PIRSF" id="PIRSF002741">
    <property type="entry name" value="MppA"/>
    <property type="match status" value="1"/>
</dbReference>
<dbReference type="SUPFAM" id="SSF53850">
    <property type="entry name" value="Periplasmic binding protein-like II"/>
    <property type="match status" value="1"/>
</dbReference>
<dbReference type="CDD" id="cd08500">
    <property type="entry name" value="PBP2_NikA_DppA_OppA_like_4"/>
    <property type="match status" value="1"/>
</dbReference>
<dbReference type="PROSITE" id="PS51257">
    <property type="entry name" value="PROKAR_LIPOPROTEIN"/>
    <property type="match status" value="1"/>
</dbReference>
<dbReference type="Pfam" id="PF00496">
    <property type="entry name" value="SBP_bac_5"/>
    <property type="match status" value="1"/>
</dbReference>
<dbReference type="Gene3D" id="3.90.76.10">
    <property type="entry name" value="Dipeptide-binding Protein, Domain 1"/>
    <property type="match status" value="1"/>
</dbReference>
<reference evidence="6" key="1">
    <citation type="submission" date="2017-09" db="EMBL/GenBank/DDBJ databases">
        <title>Depth-based differentiation of microbial function through sediment-hosted aquifers and enrichment of novel symbionts in the deep terrestrial subsurface.</title>
        <authorList>
            <person name="Probst A.J."/>
            <person name="Ladd B."/>
            <person name="Jarett J.K."/>
            <person name="Geller-Mcgrath D.E."/>
            <person name="Sieber C.M.K."/>
            <person name="Emerson J.B."/>
            <person name="Anantharaman K."/>
            <person name="Thomas B.C."/>
            <person name="Malmstrom R."/>
            <person name="Stieglmeier M."/>
            <person name="Klingl A."/>
            <person name="Woyke T."/>
            <person name="Ryan C.M."/>
            <person name="Banfield J.F."/>
        </authorList>
    </citation>
    <scope>NUCLEOTIDE SEQUENCE [LARGE SCALE GENOMIC DNA]</scope>
</reference>
<dbReference type="PROSITE" id="PS01040">
    <property type="entry name" value="SBP_BACTERIAL_5"/>
    <property type="match status" value="1"/>
</dbReference>
<dbReference type="InterPro" id="IPR030678">
    <property type="entry name" value="Peptide/Ni-bd"/>
</dbReference>
<dbReference type="Gene3D" id="3.10.105.10">
    <property type="entry name" value="Dipeptide-binding Protein, Domain 3"/>
    <property type="match status" value="1"/>
</dbReference>
<dbReference type="InterPro" id="IPR000914">
    <property type="entry name" value="SBP_5_dom"/>
</dbReference>
<evidence type="ECO:0000313" key="5">
    <source>
        <dbReference type="EMBL" id="PIX17107.1"/>
    </source>
</evidence>
<name>A0A2M7JCL3_9BACT</name>
<proteinExistence type="inferred from homology"/>
<organism evidence="5 6">
    <name type="scientific">Candidatus Desantisbacteria bacterium CG_4_8_14_3_um_filter_40_12</name>
    <dbReference type="NCBI Taxonomy" id="1974545"/>
    <lineage>
        <taxon>Bacteria</taxon>
        <taxon>Candidatus Desantisiibacteriota</taxon>
    </lineage>
</organism>
<dbReference type="GO" id="GO:0043190">
    <property type="term" value="C:ATP-binding cassette (ABC) transporter complex"/>
    <property type="evidence" value="ECO:0007669"/>
    <property type="project" value="InterPro"/>
</dbReference>
<dbReference type="InterPro" id="IPR023765">
    <property type="entry name" value="SBP_5_CS"/>
</dbReference>
<evidence type="ECO:0000313" key="6">
    <source>
        <dbReference type="Proteomes" id="UP000229297"/>
    </source>
</evidence>
<comment type="caution">
    <text evidence="5">The sequence shown here is derived from an EMBL/GenBank/DDBJ whole genome shotgun (WGS) entry which is preliminary data.</text>
</comment>
<evidence type="ECO:0000256" key="1">
    <source>
        <dbReference type="ARBA" id="ARBA00005695"/>
    </source>
</evidence>